<sequence>MSDKPNVIVVMCDQMRAFAAGCYGNEFCQTPNIDRLAREGVRFEHAVSNNPVCTPARGTFISGQYSRTWQGDLGNPIAPFGGLCAPEPIWQRVHCKDPTLPEQLKAVGYDTALIGKWHVHPAPDLLGFDYKVYPRVNHRHTDQIFVDQLPPGECVKGFSVEYEADKVAEYLAGRGDDPFFLFYSISPPHMPVADMPEKYLTMYDPADVPLRPNVFVDGEMYYDKDVFLIYLWDYLYYWYHLPEKSVLPEGFDLRSLTALYYGATTWVDDMIGRLMGELAKNGLTDNTIVVFTSDHGDNLGSHHTWNKGLVIEESIRIPLIFWAPKLWQAGVNHTQVAELLDIMPTLLDACGADTPATVQGDSLAPILTGQRSELDETDAILETCSGYLGIRTPTHTYGMTINEAERSITNDRYCFYDMRDDPYQQNNLIAAGEQADLAESLKQRAVDWFADTPWLEEQ</sequence>
<evidence type="ECO:0000256" key="1">
    <source>
        <dbReference type="ARBA" id="ARBA00008779"/>
    </source>
</evidence>
<name>A0A0F9V9W9_9ZZZZ</name>
<dbReference type="SUPFAM" id="SSF53649">
    <property type="entry name" value="Alkaline phosphatase-like"/>
    <property type="match status" value="1"/>
</dbReference>
<evidence type="ECO:0000256" key="2">
    <source>
        <dbReference type="ARBA" id="ARBA00022723"/>
    </source>
</evidence>
<dbReference type="InterPro" id="IPR000917">
    <property type="entry name" value="Sulfatase_N"/>
</dbReference>
<dbReference type="Pfam" id="PF00884">
    <property type="entry name" value="Sulfatase"/>
    <property type="match status" value="1"/>
</dbReference>
<evidence type="ECO:0000256" key="3">
    <source>
        <dbReference type="ARBA" id="ARBA00022801"/>
    </source>
</evidence>
<evidence type="ECO:0000313" key="5">
    <source>
        <dbReference type="EMBL" id="KKN70336.1"/>
    </source>
</evidence>
<dbReference type="PANTHER" id="PTHR45953">
    <property type="entry name" value="IDURONATE 2-SULFATASE"/>
    <property type="match status" value="1"/>
</dbReference>
<comment type="similarity">
    <text evidence="1">Belongs to the sulfatase family.</text>
</comment>
<dbReference type="GO" id="GO:0008484">
    <property type="term" value="F:sulfuric ester hydrolase activity"/>
    <property type="evidence" value="ECO:0007669"/>
    <property type="project" value="TreeGrafter"/>
</dbReference>
<dbReference type="InterPro" id="IPR017850">
    <property type="entry name" value="Alkaline_phosphatase_core_sf"/>
</dbReference>
<dbReference type="AlphaFoldDB" id="A0A0F9V9W9"/>
<evidence type="ECO:0000259" key="4">
    <source>
        <dbReference type="Pfam" id="PF00884"/>
    </source>
</evidence>
<keyword evidence="2" id="KW-0479">Metal-binding</keyword>
<dbReference type="GO" id="GO:0046872">
    <property type="term" value="F:metal ion binding"/>
    <property type="evidence" value="ECO:0007669"/>
    <property type="project" value="UniProtKB-KW"/>
</dbReference>
<dbReference type="PANTHER" id="PTHR45953:SF1">
    <property type="entry name" value="IDURONATE 2-SULFATASE"/>
    <property type="match status" value="1"/>
</dbReference>
<dbReference type="GO" id="GO:0005737">
    <property type="term" value="C:cytoplasm"/>
    <property type="evidence" value="ECO:0007669"/>
    <property type="project" value="TreeGrafter"/>
</dbReference>
<feature type="domain" description="Sulfatase N-terminal" evidence="4">
    <location>
        <begin position="5"/>
        <end position="351"/>
    </location>
</feature>
<gene>
    <name evidence="5" type="ORF">LCGC14_0432020</name>
</gene>
<reference evidence="5" key="1">
    <citation type="journal article" date="2015" name="Nature">
        <title>Complex archaea that bridge the gap between prokaryotes and eukaryotes.</title>
        <authorList>
            <person name="Spang A."/>
            <person name="Saw J.H."/>
            <person name="Jorgensen S.L."/>
            <person name="Zaremba-Niedzwiedzka K."/>
            <person name="Martijn J."/>
            <person name="Lind A.E."/>
            <person name="van Eijk R."/>
            <person name="Schleper C."/>
            <person name="Guy L."/>
            <person name="Ettema T.J."/>
        </authorList>
    </citation>
    <scope>NUCLEOTIDE SEQUENCE</scope>
</reference>
<dbReference type="EMBL" id="LAZR01000405">
    <property type="protein sequence ID" value="KKN70336.1"/>
    <property type="molecule type" value="Genomic_DNA"/>
</dbReference>
<dbReference type="PROSITE" id="PS00149">
    <property type="entry name" value="SULFATASE_2"/>
    <property type="match status" value="1"/>
</dbReference>
<proteinExistence type="inferred from homology"/>
<comment type="caution">
    <text evidence="5">The sequence shown here is derived from an EMBL/GenBank/DDBJ whole genome shotgun (WGS) entry which is preliminary data.</text>
</comment>
<dbReference type="Gene3D" id="3.40.720.10">
    <property type="entry name" value="Alkaline Phosphatase, subunit A"/>
    <property type="match status" value="1"/>
</dbReference>
<accession>A0A0F9V9W9</accession>
<dbReference type="InterPro" id="IPR024607">
    <property type="entry name" value="Sulfatase_CS"/>
</dbReference>
<keyword evidence="3" id="KW-0378">Hydrolase</keyword>
<protein>
    <recommendedName>
        <fullName evidence="4">Sulfatase N-terminal domain-containing protein</fullName>
    </recommendedName>
</protein>
<organism evidence="5">
    <name type="scientific">marine sediment metagenome</name>
    <dbReference type="NCBI Taxonomy" id="412755"/>
    <lineage>
        <taxon>unclassified sequences</taxon>
        <taxon>metagenomes</taxon>
        <taxon>ecological metagenomes</taxon>
    </lineage>
</organism>